<comment type="function">
    <text evidence="9">Catalyzes hydrolysis of the D-alanyl-D-alanine dipeptide.</text>
</comment>
<gene>
    <name evidence="9" type="primary">ddpX</name>
    <name evidence="10" type="ORF">I6H43_08735</name>
</gene>
<name>A0A7T4AD10_AERJA</name>
<evidence type="ECO:0000256" key="9">
    <source>
        <dbReference type="HAMAP-Rule" id="MF_01924"/>
    </source>
</evidence>
<feature type="binding site" evidence="9">
    <location>
        <position position="211"/>
    </location>
    <ligand>
        <name>Zn(2+)</name>
        <dbReference type="ChEBI" id="CHEBI:29105"/>
        <note>catalytic</note>
    </ligand>
</feature>
<feature type="active site" description="Proton donor/acceptor" evidence="9">
    <location>
        <position position="208"/>
    </location>
</feature>
<evidence type="ECO:0000256" key="8">
    <source>
        <dbReference type="ARBA" id="ARBA00023316"/>
    </source>
</evidence>
<evidence type="ECO:0000256" key="4">
    <source>
        <dbReference type="ARBA" id="ARBA00022801"/>
    </source>
</evidence>
<dbReference type="EMBL" id="CP066092">
    <property type="protein sequence ID" value="QQB21586.1"/>
    <property type="molecule type" value="Genomic_DNA"/>
</dbReference>
<proteinExistence type="inferred from homology"/>
<dbReference type="InterPro" id="IPR000755">
    <property type="entry name" value="A_A_dipeptidase"/>
</dbReference>
<accession>A0A7T4AD10</accession>
<organism evidence="10 11">
    <name type="scientific">Aeromonas jandaei</name>
    <dbReference type="NCBI Taxonomy" id="650"/>
    <lineage>
        <taxon>Bacteria</taxon>
        <taxon>Pseudomonadati</taxon>
        <taxon>Pseudomonadota</taxon>
        <taxon>Gammaproteobacteria</taxon>
        <taxon>Aeromonadales</taxon>
        <taxon>Aeromonadaceae</taxon>
        <taxon>Aeromonas</taxon>
    </lineage>
</organism>
<comment type="cofactor">
    <cofactor evidence="9">
        <name>Zn(2+)</name>
        <dbReference type="ChEBI" id="CHEBI:29105"/>
    </cofactor>
    <text evidence="9">Binds 1 zinc ion per subunit.</text>
</comment>
<dbReference type="GeneID" id="69551361"/>
<evidence type="ECO:0000313" key="10">
    <source>
        <dbReference type="EMBL" id="QQB21586.1"/>
    </source>
</evidence>
<dbReference type="PANTHER" id="PTHR43126">
    <property type="entry name" value="D-ALANYL-D-ALANINE DIPEPTIDASE"/>
    <property type="match status" value="1"/>
</dbReference>
<dbReference type="Proteomes" id="UP000595481">
    <property type="component" value="Chromosome"/>
</dbReference>
<evidence type="ECO:0000256" key="1">
    <source>
        <dbReference type="ARBA" id="ARBA00001362"/>
    </source>
</evidence>
<evidence type="ECO:0000256" key="2">
    <source>
        <dbReference type="ARBA" id="ARBA00022670"/>
    </source>
</evidence>
<evidence type="ECO:0000256" key="6">
    <source>
        <dbReference type="ARBA" id="ARBA00022997"/>
    </source>
</evidence>
<dbReference type="RefSeq" id="WP_042032261.1">
    <property type="nucleotide sequence ID" value="NZ_CAWMFX010000041.1"/>
</dbReference>
<dbReference type="EC" id="3.4.13.22" evidence="9"/>
<comment type="similarity">
    <text evidence="9">Belongs to the peptidase M15D family.</text>
</comment>
<reference evidence="10 11" key="1">
    <citation type="submission" date="2020-12" db="EMBL/GenBank/DDBJ databases">
        <title>FDA dAtabase for Regulatory Grade micrObial Sequences (FDA-ARGOS): Supporting development and validation of Infectious Disease Dx tests.</title>
        <authorList>
            <person name="Sproer C."/>
            <person name="Gronow S."/>
            <person name="Severitt S."/>
            <person name="Schroder I."/>
            <person name="Tallon L."/>
            <person name="Sadzewicz L."/>
            <person name="Zhao X."/>
            <person name="Boylan J."/>
            <person name="Ott S."/>
            <person name="Bowen H."/>
            <person name="Vavikolanu K."/>
            <person name="Mehta A."/>
            <person name="Aluvathingal J."/>
            <person name="Nadendla S."/>
            <person name="Lowell S."/>
            <person name="Myers T."/>
            <person name="Yan Y."/>
            <person name="Sichtig H."/>
        </authorList>
    </citation>
    <scope>NUCLEOTIDE SEQUENCE [LARGE SCALE GENOMIC DNA]</scope>
    <source>
        <strain evidence="10 11">FDAARGOS_986</strain>
    </source>
</reference>
<keyword evidence="7 9" id="KW-0482">Metalloprotease</keyword>
<keyword evidence="3 9" id="KW-0479">Metal-binding</keyword>
<protein>
    <recommendedName>
        <fullName evidence="9">D-alanyl-D-alanine dipeptidase</fullName>
        <shortName evidence="9">D-Ala-D-Ala dipeptidase</shortName>
        <ecNumber evidence="9">3.4.13.22</ecNumber>
    </recommendedName>
</protein>
<keyword evidence="6 9" id="KW-0224">Dipeptidase</keyword>
<feature type="site" description="Transition state stabilizer" evidence="9">
    <location>
        <position position="84"/>
    </location>
</feature>
<feature type="binding site" evidence="9">
    <location>
        <position position="141"/>
    </location>
    <ligand>
        <name>Zn(2+)</name>
        <dbReference type="ChEBI" id="CHEBI:29105"/>
        <note>catalytic</note>
    </ligand>
</feature>
<keyword evidence="2 9" id="KW-0645">Protease</keyword>
<dbReference type="InterPro" id="IPR009045">
    <property type="entry name" value="Zn_M74/Hedgehog-like"/>
</dbReference>
<dbReference type="Gene3D" id="3.30.1380.10">
    <property type="match status" value="1"/>
</dbReference>
<dbReference type="HAMAP" id="MF_01924">
    <property type="entry name" value="A_A_dipeptidase"/>
    <property type="match status" value="1"/>
</dbReference>
<evidence type="ECO:0000313" key="11">
    <source>
        <dbReference type="Proteomes" id="UP000595481"/>
    </source>
</evidence>
<evidence type="ECO:0000256" key="5">
    <source>
        <dbReference type="ARBA" id="ARBA00022833"/>
    </source>
</evidence>
<dbReference type="SUPFAM" id="SSF55166">
    <property type="entry name" value="Hedgehog/DD-peptidase"/>
    <property type="match status" value="1"/>
</dbReference>
<keyword evidence="4 9" id="KW-0378">Hydrolase</keyword>
<evidence type="ECO:0000256" key="7">
    <source>
        <dbReference type="ARBA" id="ARBA00023049"/>
    </source>
</evidence>
<keyword evidence="11" id="KW-1185">Reference proteome</keyword>
<feature type="binding site" evidence="9">
    <location>
        <position position="134"/>
    </location>
    <ligand>
        <name>Zn(2+)</name>
        <dbReference type="ChEBI" id="CHEBI:29105"/>
        <note>catalytic</note>
    </ligand>
</feature>
<sequence>MPLPPISHDYEPASAAEQAALSASDPLVIVAASARIRIDPVYYRLGLVGSEPQIRVREPVAKALVRVAAALPAGLGLTLLDGFRSRATSLAIFERIKGEIAAANPDWDGARLEQETRRFCAHPSDPGHYPVPPHLSGGAIDLLLHDLASGEPLDFGTGFDDISERAESDYFERPCAGMSEARRLQIRDNRRLLFWLMRREGFSNYPGEWWHFDLGDCLWARFRGGEYRYPAAE</sequence>
<dbReference type="Pfam" id="PF01427">
    <property type="entry name" value="Peptidase_M15"/>
    <property type="match status" value="1"/>
</dbReference>
<evidence type="ECO:0000256" key="3">
    <source>
        <dbReference type="ARBA" id="ARBA00022723"/>
    </source>
</evidence>
<keyword evidence="8" id="KW-0961">Cell wall biogenesis/degradation</keyword>
<comment type="catalytic activity">
    <reaction evidence="1 9">
        <text>D-alanyl-D-alanine + H2O = 2 D-alanine</text>
        <dbReference type="Rhea" id="RHEA:20661"/>
        <dbReference type="ChEBI" id="CHEBI:15377"/>
        <dbReference type="ChEBI" id="CHEBI:57416"/>
        <dbReference type="ChEBI" id="CHEBI:57822"/>
        <dbReference type="EC" id="3.4.13.22"/>
    </reaction>
</comment>
<keyword evidence="5 9" id="KW-0862">Zinc</keyword>